<evidence type="ECO:0000259" key="2">
    <source>
        <dbReference type="PROSITE" id="PS50994"/>
    </source>
</evidence>
<keyword evidence="4" id="KW-1185">Reference proteome</keyword>
<dbReference type="PROSITE" id="PS50994">
    <property type="entry name" value="INTEGRASE"/>
    <property type="match status" value="1"/>
</dbReference>
<evidence type="ECO:0000313" key="4">
    <source>
        <dbReference type="Proteomes" id="UP001302696"/>
    </source>
</evidence>
<reference evidence="4" key="1">
    <citation type="submission" date="2024-06" db="EMBL/GenBank/DDBJ databases">
        <authorList>
            <person name="Chang H.C."/>
            <person name="Mun S.Y."/>
        </authorList>
    </citation>
    <scope>NUCLEOTIDE SEQUENCE [LARGE SCALE GENOMIC DNA]</scope>
    <source>
        <strain evidence="4">KT1</strain>
    </source>
</reference>
<evidence type="ECO:0000313" key="3">
    <source>
        <dbReference type="EMBL" id="WPC20781.1"/>
    </source>
</evidence>
<organism evidence="3 4">
    <name type="scientific">Pediococcus inopinatus</name>
    <dbReference type="NCBI Taxonomy" id="114090"/>
    <lineage>
        <taxon>Bacteria</taxon>
        <taxon>Bacillati</taxon>
        <taxon>Bacillota</taxon>
        <taxon>Bacilli</taxon>
        <taxon>Lactobacillales</taxon>
        <taxon>Lactobacillaceae</taxon>
        <taxon>Pediococcus</taxon>
    </lineage>
</organism>
<dbReference type="InterPro" id="IPR012337">
    <property type="entry name" value="RNaseH-like_sf"/>
</dbReference>
<comment type="function">
    <text evidence="1">Involved in the transposition of the insertion sequence.</text>
</comment>
<dbReference type="InterPro" id="IPR001584">
    <property type="entry name" value="Integrase_cat-core"/>
</dbReference>
<dbReference type="EMBL" id="CP104778">
    <property type="protein sequence ID" value="WPC20781.1"/>
    <property type="molecule type" value="Genomic_DNA"/>
</dbReference>
<evidence type="ECO:0000256" key="1">
    <source>
        <dbReference type="ARBA" id="ARBA00002286"/>
    </source>
</evidence>
<dbReference type="InterPro" id="IPR036397">
    <property type="entry name" value="RNaseH_sf"/>
</dbReference>
<proteinExistence type="predicted"/>
<dbReference type="Pfam" id="PF13276">
    <property type="entry name" value="HTH_21"/>
    <property type="match status" value="1"/>
</dbReference>
<accession>A0ABZ0Q1G9</accession>
<dbReference type="Pfam" id="PF13333">
    <property type="entry name" value="rve_2"/>
    <property type="match status" value="1"/>
</dbReference>
<dbReference type="PANTHER" id="PTHR46889">
    <property type="entry name" value="TRANSPOSASE INSF FOR INSERTION SEQUENCE IS3B-RELATED"/>
    <property type="match status" value="1"/>
</dbReference>
<sequence length="282" mass="32781">MNEVLSFILKVVGMSSSSYHDALNRQYKTNYSQDLVDEILQIRQDNPDFGYRTVTDALRNNGKIVNHKVVLKIMKQNDVLCHAFDRKTRKYNSYRGTVGKLAKNKLNRRFNTDRPYQKVVTDVTEVRWGSGSISERAYFTSFVDLYSNEILSWNIGLSPNVAFVTKPLMDLIRSKPQLPYKMTIHSDQGFQYQNYQYVSKLKKNHIMQSMSRKATCLDNAVAESCFHILKVGTVHNNHYSSYEELRIAITEYVSYYNNKRIRTKLAGKTPVQYRNLSDRLVA</sequence>
<dbReference type="InterPro" id="IPR050900">
    <property type="entry name" value="Transposase_IS3/IS150/IS904"/>
</dbReference>
<dbReference type="InterPro" id="IPR048020">
    <property type="entry name" value="Transpos_IS3"/>
</dbReference>
<dbReference type="RefSeq" id="WP_323708931.1">
    <property type="nucleotide sequence ID" value="NZ_CP104778.1"/>
</dbReference>
<dbReference type="SUPFAM" id="SSF53098">
    <property type="entry name" value="Ribonuclease H-like"/>
    <property type="match status" value="1"/>
</dbReference>
<dbReference type="PANTHER" id="PTHR46889:SF4">
    <property type="entry name" value="TRANSPOSASE INSO FOR INSERTION SEQUENCE ELEMENT IS911B-RELATED"/>
    <property type="match status" value="1"/>
</dbReference>
<name>A0ABZ0Q1G9_9LACO</name>
<dbReference type="NCBIfam" id="NF033516">
    <property type="entry name" value="transpos_IS3"/>
    <property type="match status" value="1"/>
</dbReference>
<protein>
    <submittedName>
        <fullName evidence="3">IS3 family transposase</fullName>
    </submittedName>
</protein>
<dbReference type="Gene3D" id="3.30.420.10">
    <property type="entry name" value="Ribonuclease H-like superfamily/Ribonuclease H"/>
    <property type="match status" value="1"/>
</dbReference>
<dbReference type="Pfam" id="PF00665">
    <property type="entry name" value="rve"/>
    <property type="match status" value="1"/>
</dbReference>
<feature type="domain" description="Integrase catalytic" evidence="2">
    <location>
        <begin position="111"/>
        <end position="278"/>
    </location>
</feature>
<dbReference type="Proteomes" id="UP001302696">
    <property type="component" value="Chromosome"/>
</dbReference>
<gene>
    <name evidence="3" type="ORF">N6G96_05600</name>
</gene>
<dbReference type="InterPro" id="IPR025948">
    <property type="entry name" value="HTH-like_dom"/>
</dbReference>